<keyword evidence="3 7" id="KW-0479">Metal-binding</keyword>
<evidence type="ECO:0000256" key="2">
    <source>
        <dbReference type="ARBA" id="ARBA00010617"/>
    </source>
</evidence>
<evidence type="ECO:0000313" key="10">
    <source>
        <dbReference type="Proteomes" id="UP000247810"/>
    </source>
</evidence>
<evidence type="ECO:0000256" key="3">
    <source>
        <dbReference type="ARBA" id="ARBA00022723"/>
    </source>
</evidence>
<feature type="binding site" description="axial binding residue" evidence="7">
    <location>
        <position position="428"/>
    </location>
    <ligand>
        <name>heme</name>
        <dbReference type="ChEBI" id="CHEBI:30413"/>
    </ligand>
    <ligandPart>
        <name>Fe</name>
        <dbReference type="ChEBI" id="CHEBI:18248"/>
    </ligandPart>
</feature>
<dbReference type="CDD" id="cd11062">
    <property type="entry name" value="CYP58-like"/>
    <property type="match status" value="1"/>
</dbReference>
<dbReference type="Proteomes" id="UP000247810">
    <property type="component" value="Unassembled WGS sequence"/>
</dbReference>
<dbReference type="Pfam" id="PF00067">
    <property type="entry name" value="p450"/>
    <property type="match status" value="1"/>
</dbReference>
<keyword evidence="7 8" id="KW-0349">Heme</keyword>
<protein>
    <submittedName>
        <fullName evidence="9">Cytochrome P450</fullName>
    </submittedName>
</protein>
<keyword evidence="10" id="KW-1185">Reference proteome</keyword>
<evidence type="ECO:0000256" key="4">
    <source>
        <dbReference type="ARBA" id="ARBA00023002"/>
    </source>
</evidence>
<dbReference type="VEuPathDB" id="FungiDB:BO71DRAFT_226217"/>
<keyword evidence="5 7" id="KW-0408">Iron</keyword>
<dbReference type="STRING" id="1448320.A0A319DKG8"/>
<dbReference type="PRINTS" id="PR00463">
    <property type="entry name" value="EP450I"/>
</dbReference>
<gene>
    <name evidence="9" type="ORF">BO71DRAFT_226217</name>
</gene>
<dbReference type="GO" id="GO:0020037">
    <property type="term" value="F:heme binding"/>
    <property type="evidence" value="ECO:0007669"/>
    <property type="project" value="InterPro"/>
</dbReference>
<reference evidence="9 10" key="1">
    <citation type="submission" date="2018-02" db="EMBL/GenBank/DDBJ databases">
        <title>The genomes of Aspergillus section Nigri reveals drivers in fungal speciation.</title>
        <authorList>
            <consortium name="DOE Joint Genome Institute"/>
            <person name="Vesth T.C."/>
            <person name="Nybo J."/>
            <person name="Theobald S."/>
            <person name="Brandl J."/>
            <person name="Frisvad J.C."/>
            <person name="Nielsen K.F."/>
            <person name="Lyhne E.K."/>
            <person name="Kogle M.E."/>
            <person name="Kuo A."/>
            <person name="Riley R."/>
            <person name="Clum A."/>
            <person name="Nolan M."/>
            <person name="Lipzen A."/>
            <person name="Salamov A."/>
            <person name="Henrissat B."/>
            <person name="Wiebenga A."/>
            <person name="De vries R.P."/>
            <person name="Grigoriev I.V."/>
            <person name="Mortensen U.H."/>
            <person name="Andersen M.R."/>
            <person name="Baker S.E."/>
        </authorList>
    </citation>
    <scope>NUCLEOTIDE SEQUENCE [LARGE SCALE GENOMIC DNA]</scope>
    <source>
        <strain evidence="9 10">CBS 707.79</strain>
    </source>
</reference>
<evidence type="ECO:0000256" key="7">
    <source>
        <dbReference type="PIRSR" id="PIRSR602401-1"/>
    </source>
</evidence>
<comment type="cofactor">
    <cofactor evidence="1 7">
        <name>heme</name>
        <dbReference type="ChEBI" id="CHEBI:30413"/>
    </cofactor>
</comment>
<dbReference type="PANTHER" id="PTHR24305:SF156">
    <property type="entry name" value="P450, PUTATIVE (EUROFUNG)-RELATED"/>
    <property type="match status" value="1"/>
</dbReference>
<dbReference type="PRINTS" id="PR00385">
    <property type="entry name" value="P450"/>
</dbReference>
<comment type="similarity">
    <text evidence="2 8">Belongs to the cytochrome P450 family.</text>
</comment>
<evidence type="ECO:0000313" key="9">
    <source>
        <dbReference type="EMBL" id="PYH94597.1"/>
    </source>
</evidence>
<organism evidence="9 10">
    <name type="scientific">Aspergillus ellipticus CBS 707.79</name>
    <dbReference type="NCBI Taxonomy" id="1448320"/>
    <lineage>
        <taxon>Eukaryota</taxon>
        <taxon>Fungi</taxon>
        <taxon>Dikarya</taxon>
        <taxon>Ascomycota</taxon>
        <taxon>Pezizomycotina</taxon>
        <taxon>Eurotiomycetes</taxon>
        <taxon>Eurotiomycetidae</taxon>
        <taxon>Eurotiales</taxon>
        <taxon>Aspergillaceae</taxon>
        <taxon>Aspergillus</taxon>
        <taxon>Aspergillus subgen. Circumdati</taxon>
    </lineage>
</organism>
<dbReference type="AlphaFoldDB" id="A0A319DKG8"/>
<dbReference type="GO" id="GO:0005506">
    <property type="term" value="F:iron ion binding"/>
    <property type="evidence" value="ECO:0007669"/>
    <property type="project" value="InterPro"/>
</dbReference>
<dbReference type="GO" id="GO:0016705">
    <property type="term" value="F:oxidoreductase activity, acting on paired donors, with incorporation or reduction of molecular oxygen"/>
    <property type="evidence" value="ECO:0007669"/>
    <property type="project" value="InterPro"/>
</dbReference>
<evidence type="ECO:0000256" key="6">
    <source>
        <dbReference type="ARBA" id="ARBA00023033"/>
    </source>
</evidence>
<dbReference type="InterPro" id="IPR001128">
    <property type="entry name" value="Cyt_P450"/>
</dbReference>
<evidence type="ECO:0000256" key="5">
    <source>
        <dbReference type="ARBA" id="ARBA00023004"/>
    </source>
</evidence>
<dbReference type="PROSITE" id="PS00086">
    <property type="entry name" value="CYTOCHROME_P450"/>
    <property type="match status" value="1"/>
</dbReference>
<dbReference type="OrthoDB" id="3945418at2759"/>
<dbReference type="InterPro" id="IPR036396">
    <property type="entry name" value="Cyt_P450_sf"/>
</dbReference>
<dbReference type="SUPFAM" id="SSF48264">
    <property type="entry name" value="Cytochrome P450"/>
    <property type="match status" value="1"/>
</dbReference>
<dbReference type="PANTHER" id="PTHR24305">
    <property type="entry name" value="CYTOCHROME P450"/>
    <property type="match status" value="1"/>
</dbReference>
<evidence type="ECO:0000256" key="8">
    <source>
        <dbReference type="RuleBase" id="RU000461"/>
    </source>
</evidence>
<dbReference type="Gene3D" id="1.10.630.10">
    <property type="entry name" value="Cytochrome P450"/>
    <property type="match status" value="1"/>
</dbReference>
<dbReference type="InterPro" id="IPR017972">
    <property type="entry name" value="Cyt_P450_CS"/>
</dbReference>
<sequence length="483" mass="53484">MMTRIEALQGLSPQPLPLAVLVTASAILCRCFYRIHLHPLSKVPGPKLAACTSLWLAYHTFIGDECTVLYELHERYGRVLRAAPNDVDIDDRDAIDPIYIARGGFPKSSAYSKFDFDGHKTIFSTLNLPERAARAKAVAPLFSAASIRSSQEALGKVFDDFVNRLRSEARTAKPINVLNVSRSMAIDAVSLYLFQERYGALTETAGSMSASPFVDSFAGIGAYFNVMPGKLGNLFIDIVERWSTNATLEKSHSMINQYTKRVVQASKPKSGSYQSRLLETINARKAEIEIMDVCFAGTDSTGMTTAAILWYLAKQPDTYARLREAVLESIQNGEDPTACTYLRGVVREGLRLSWANPVRFPRSVPAGGWQFRGFHFPAKTSVGCSTFQLHQDSSIFPDPQQFIPERWDNADAAMLTAFLPFGKGTRTCIAQALATYEVTMSVFKVAEADLLQGATVVKDRIEIKEWFNSKVKGGEILVQFARP</sequence>
<keyword evidence="4 8" id="KW-0560">Oxidoreductase</keyword>
<dbReference type="InterPro" id="IPR050121">
    <property type="entry name" value="Cytochrome_P450_monoxygenase"/>
</dbReference>
<dbReference type="GO" id="GO:0004497">
    <property type="term" value="F:monooxygenase activity"/>
    <property type="evidence" value="ECO:0007669"/>
    <property type="project" value="UniProtKB-KW"/>
</dbReference>
<evidence type="ECO:0000256" key="1">
    <source>
        <dbReference type="ARBA" id="ARBA00001971"/>
    </source>
</evidence>
<dbReference type="InterPro" id="IPR002401">
    <property type="entry name" value="Cyt_P450_E_grp-I"/>
</dbReference>
<name>A0A319DKG8_9EURO</name>
<keyword evidence="6 8" id="KW-0503">Monooxygenase</keyword>
<proteinExistence type="inferred from homology"/>
<accession>A0A319DKG8</accession>
<dbReference type="EMBL" id="KZ825868">
    <property type="protein sequence ID" value="PYH94597.1"/>
    <property type="molecule type" value="Genomic_DNA"/>
</dbReference>